<dbReference type="Proteomes" id="UP001218188">
    <property type="component" value="Unassembled WGS sequence"/>
</dbReference>
<organism evidence="2 3">
    <name type="scientific">Mycena alexandri</name>
    <dbReference type="NCBI Taxonomy" id="1745969"/>
    <lineage>
        <taxon>Eukaryota</taxon>
        <taxon>Fungi</taxon>
        <taxon>Dikarya</taxon>
        <taxon>Basidiomycota</taxon>
        <taxon>Agaricomycotina</taxon>
        <taxon>Agaricomycetes</taxon>
        <taxon>Agaricomycetidae</taxon>
        <taxon>Agaricales</taxon>
        <taxon>Marasmiineae</taxon>
        <taxon>Mycenaceae</taxon>
        <taxon>Mycena</taxon>
    </lineage>
</organism>
<dbReference type="EMBL" id="JARJCM010000065">
    <property type="protein sequence ID" value="KAJ7033416.1"/>
    <property type="molecule type" value="Genomic_DNA"/>
</dbReference>
<feature type="domain" description="AB hydrolase-1" evidence="1">
    <location>
        <begin position="30"/>
        <end position="272"/>
    </location>
</feature>
<dbReference type="Gene3D" id="3.40.50.1820">
    <property type="entry name" value="alpha/beta hydrolase"/>
    <property type="match status" value="1"/>
</dbReference>
<protein>
    <submittedName>
        <fullName evidence="2">Alpha/Beta hydrolase protein</fullName>
    </submittedName>
</protein>
<keyword evidence="2" id="KW-0378">Hydrolase</keyword>
<proteinExistence type="predicted"/>
<evidence type="ECO:0000313" key="3">
    <source>
        <dbReference type="Proteomes" id="UP001218188"/>
    </source>
</evidence>
<evidence type="ECO:0000259" key="1">
    <source>
        <dbReference type="Pfam" id="PF12697"/>
    </source>
</evidence>
<dbReference type="InterPro" id="IPR029058">
    <property type="entry name" value="AB_hydrolase_fold"/>
</dbReference>
<reference evidence="2" key="1">
    <citation type="submission" date="2023-03" db="EMBL/GenBank/DDBJ databases">
        <title>Massive genome expansion in bonnet fungi (Mycena s.s.) driven by repeated elements and novel gene families across ecological guilds.</title>
        <authorList>
            <consortium name="Lawrence Berkeley National Laboratory"/>
            <person name="Harder C.B."/>
            <person name="Miyauchi S."/>
            <person name="Viragh M."/>
            <person name="Kuo A."/>
            <person name="Thoen E."/>
            <person name="Andreopoulos B."/>
            <person name="Lu D."/>
            <person name="Skrede I."/>
            <person name="Drula E."/>
            <person name="Henrissat B."/>
            <person name="Morin E."/>
            <person name="Kohler A."/>
            <person name="Barry K."/>
            <person name="LaButti K."/>
            <person name="Morin E."/>
            <person name="Salamov A."/>
            <person name="Lipzen A."/>
            <person name="Mereny Z."/>
            <person name="Hegedus B."/>
            <person name="Baldrian P."/>
            <person name="Stursova M."/>
            <person name="Weitz H."/>
            <person name="Taylor A."/>
            <person name="Grigoriev I.V."/>
            <person name="Nagy L.G."/>
            <person name="Martin F."/>
            <person name="Kauserud H."/>
        </authorList>
    </citation>
    <scope>NUCLEOTIDE SEQUENCE</scope>
    <source>
        <strain evidence="2">CBHHK200</strain>
    </source>
</reference>
<gene>
    <name evidence="2" type="ORF">C8F04DRAFT_1260936</name>
</gene>
<dbReference type="InterPro" id="IPR000073">
    <property type="entry name" value="AB_hydrolase_1"/>
</dbReference>
<sequence length="291" mass="31272">MSATVSKLCSSSDGTLIYAEASGNPTNPSVVFAHGFALSGIVFDKLFSDPRMLDKFYLDTVRCARPWAEWKALLRQQNMHLLCMPPISPGSRKSSLLDKPVFVGWSAGAAIASDICSHISPVPISGVVAMSGPLAVNTAAKTLKPKLRQLISGFLSSDAGTSLNTRIEFVDALFTNPGEVSFSVKAAWIGSTVLQSREIIAARLAGHKSEQTKLAELGAEGFPAMMLYGTEDQFQDGSIGAAEARPYFTNLEVVAIEGGSHTVFYDSFEETVSHLLRFCLRISGQRAGPKY</sequence>
<accession>A0AAD6SUN9</accession>
<dbReference type="Pfam" id="PF12697">
    <property type="entry name" value="Abhydrolase_6"/>
    <property type="match status" value="1"/>
</dbReference>
<keyword evidence="3" id="KW-1185">Reference proteome</keyword>
<dbReference type="SUPFAM" id="SSF53474">
    <property type="entry name" value="alpha/beta-Hydrolases"/>
    <property type="match status" value="1"/>
</dbReference>
<dbReference type="AlphaFoldDB" id="A0AAD6SUN9"/>
<dbReference type="GO" id="GO:0016787">
    <property type="term" value="F:hydrolase activity"/>
    <property type="evidence" value="ECO:0007669"/>
    <property type="project" value="UniProtKB-KW"/>
</dbReference>
<evidence type="ECO:0000313" key="2">
    <source>
        <dbReference type="EMBL" id="KAJ7033416.1"/>
    </source>
</evidence>
<comment type="caution">
    <text evidence="2">The sequence shown here is derived from an EMBL/GenBank/DDBJ whole genome shotgun (WGS) entry which is preliminary data.</text>
</comment>
<name>A0AAD6SUN9_9AGAR</name>